<protein>
    <recommendedName>
        <fullName evidence="5">Nucleolar protein 56</fullName>
    </recommendedName>
</protein>
<organism evidence="7 8">
    <name type="scientific">Tetraparma gracilis</name>
    <dbReference type="NCBI Taxonomy" id="2962635"/>
    <lineage>
        <taxon>Eukaryota</taxon>
        <taxon>Sar</taxon>
        <taxon>Stramenopiles</taxon>
        <taxon>Ochrophyta</taxon>
        <taxon>Bolidophyceae</taxon>
        <taxon>Parmales</taxon>
        <taxon>Triparmaceae</taxon>
        <taxon>Tetraparma</taxon>
    </lineage>
</organism>
<keyword evidence="4" id="KW-0539">Nucleus</keyword>
<comment type="subcellular location">
    <subcellularLocation>
        <location evidence="1">Nucleus</location>
        <location evidence="1">Nucleolus</location>
    </subcellularLocation>
</comment>
<proteinExistence type="inferred from homology"/>
<dbReference type="InterPro" id="IPR042239">
    <property type="entry name" value="Nop_C"/>
</dbReference>
<keyword evidence="3" id="KW-0690">Ribosome biogenesis</keyword>
<dbReference type="Proteomes" id="UP001165060">
    <property type="component" value="Unassembled WGS sequence"/>
</dbReference>
<reference evidence="7 8" key="1">
    <citation type="journal article" date="2023" name="Commun. Biol.">
        <title>Genome analysis of Parmales, the sister group of diatoms, reveals the evolutionary specialization of diatoms from phago-mixotrophs to photoautotrophs.</title>
        <authorList>
            <person name="Ban H."/>
            <person name="Sato S."/>
            <person name="Yoshikawa S."/>
            <person name="Yamada K."/>
            <person name="Nakamura Y."/>
            <person name="Ichinomiya M."/>
            <person name="Sato N."/>
            <person name="Blanc-Mathieu R."/>
            <person name="Endo H."/>
            <person name="Kuwata A."/>
            <person name="Ogata H."/>
        </authorList>
    </citation>
    <scope>NUCLEOTIDE SEQUENCE [LARGE SCALE GENOMIC DNA]</scope>
</reference>
<dbReference type="Gene3D" id="1.10.287.4070">
    <property type="match status" value="1"/>
</dbReference>
<evidence type="ECO:0000313" key="8">
    <source>
        <dbReference type="Proteomes" id="UP001165060"/>
    </source>
</evidence>
<dbReference type="PANTHER" id="PTHR10894:SF0">
    <property type="entry name" value="NUCLEOLAR PROTEIN 56"/>
    <property type="match status" value="1"/>
</dbReference>
<dbReference type="InterPro" id="IPR045056">
    <property type="entry name" value="Nop56/Nop58"/>
</dbReference>
<name>A0ABQ6MPH2_9STRA</name>
<dbReference type="SMART" id="SM00931">
    <property type="entry name" value="NOSIC"/>
    <property type="match status" value="1"/>
</dbReference>
<evidence type="ECO:0000256" key="1">
    <source>
        <dbReference type="ARBA" id="ARBA00004604"/>
    </source>
</evidence>
<keyword evidence="8" id="KW-1185">Reference proteome</keyword>
<gene>
    <name evidence="7" type="ORF">TeGR_g11922</name>
</gene>
<evidence type="ECO:0000256" key="3">
    <source>
        <dbReference type="ARBA" id="ARBA00022517"/>
    </source>
</evidence>
<dbReference type="InterPro" id="IPR002687">
    <property type="entry name" value="Nop_dom"/>
</dbReference>
<dbReference type="InterPro" id="IPR012976">
    <property type="entry name" value="NOSIC"/>
</dbReference>
<dbReference type="PROSITE" id="PS51358">
    <property type="entry name" value="NOP"/>
    <property type="match status" value="1"/>
</dbReference>
<dbReference type="PANTHER" id="PTHR10894">
    <property type="entry name" value="NUCLEOLAR PROTEIN 5 NUCLEOLAR PROTEIN NOP5 NOP58"/>
    <property type="match status" value="1"/>
</dbReference>
<evidence type="ECO:0000313" key="7">
    <source>
        <dbReference type="EMBL" id="GMI30232.1"/>
    </source>
</evidence>
<dbReference type="InterPro" id="IPR012974">
    <property type="entry name" value="NOP58/56_N"/>
</dbReference>
<dbReference type="Pfam" id="PF08156">
    <property type="entry name" value="NOP5NT"/>
    <property type="match status" value="1"/>
</dbReference>
<accession>A0ABQ6MPH2</accession>
<dbReference type="EMBL" id="BRYB01000449">
    <property type="protein sequence ID" value="GMI30232.1"/>
    <property type="molecule type" value="Genomic_DNA"/>
</dbReference>
<dbReference type="InterPro" id="IPR036070">
    <property type="entry name" value="Nop_dom_sf"/>
</dbReference>
<sequence>MSQTYLLHEAASGYSLFEVVSFDEVSSQLESTQESVTDLSKFSRSVKLKAFSPFEDAGQALMNMNAVSENRVEDALAVFLEKELPAFKKGKEASFRLGVVVSDLATAINDRLGASLCFVSDVVRELLRGIRAHAEKLVDGIGDDSGQGKSMLMQAQTSLGHSYSRARVKFNPARSDNMVIQSIALLDQLDKDLNTFSMRIREWYSYSFPELKAIVKDNFMFARAAALIQNKESLFGEGCEDKVAKLLEIVGEKELVDAVVASAKTSMGMECSAIDMINVINFTQRIVKLGEYRKQLSMYLQDKMAIVAPNLSALIGDTVAARLISKAGSLTSLAKAPASTVQILGAEKALFRALKTKGNTPKYGLIYHSPFISRAEAKNKGRISRYLANKCSIASRIDSFSDGEPNAAYGNKLREQ</sequence>
<comment type="similarity">
    <text evidence="2">Belongs to the NOP5/NOP56 family.</text>
</comment>
<dbReference type="SUPFAM" id="SSF89124">
    <property type="entry name" value="Nop domain"/>
    <property type="match status" value="1"/>
</dbReference>
<evidence type="ECO:0000256" key="2">
    <source>
        <dbReference type="ARBA" id="ARBA00009211"/>
    </source>
</evidence>
<dbReference type="Gene3D" id="1.10.246.90">
    <property type="entry name" value="Nop domain"/>
    <property type="match status" value="1"/>
</dbReference>
<feature type="domain" description="Nop" evidence="6">
    <location>
        <begin position="307"/>
        <end position="416"/>
    </location>
</feature>
<feature type="non-terminal residue" evidence="7">
    <location>
        <position position="416"/>
    </location>
</feature>
<evidence type="ECO:0000256" key="4">
    <source>
        <dbReference type="ARBA" id="ARBA00023242"/>
    </source>
</evidence>
<dbReference type="Pfam" id="PF01798">
    <property type="entry name" value="Nop"/>
    <property type="match status" value="1"/>
</dbReference>
<evidence type="ECO:0000256" key="5">
    <source>
        <dbReference type="ARBA" id="ARBA00040742"/>
    </source>
</evidence>
<comment type="caution">
    <text evidence="7">The sequence shown here is derived from an EMBL/GenBank/DDBJ whole genome shotgun (WGS) entry which is preliminary data.</text>
</comment>
<evidence type="ECO:0000259" key="6">
    <source>
        <dbReference type="PROSITE" id="PS51358"/>
    </source>
</evidence>